<dbReference type="Proteomes" id="UP000609064">
    <property type="component" value="Unassembled WGS sequence"/>
</dbReference>
<dbReference type="RefSeq" id="WP_188766521.1">
    <property type="nucleotide sequence ID" value="NZ_BMKK01000005.1"/>
</dbReference>
<comment type="caution">
    <text evidence="2">The sequence shown here is derived from an EMBL/GenBank/DDBJ whole genome shotgun (WGS) entry which is preliminary data.</text>
</comment>
<dbReference type="NCBIfam" id="TIGR01764">
    <property type="entry name" value="excise"/>
    <property type="match status" value="1"/>
</dbReference>
<proteinExistence type="predicted"/>
<reference evidence="2" key="2">
    <citation type="submission" date="2020-09" db="EMBL/GenBank/DDBJ databases">
        <authorList>
            <person name="Sun Q."/>
            <person name="Zhou Y."/>
        </authorList>
    </citation>
    <scope>NUCLEOTIDE SEQUENCE</scope>
    <source>
        <strain evidence="2">CGMCC 1.15958</strain>
    </source>
</reference>
<name>A0A916YTA2_9BACT</name>
<dbReference type="InterPro" id="IPR009061">
    <property type="entry name" value="DNA-bd_dom_put_sf"/>
</dbReference>
<reference evidence="2" key="1">
    <citation type="journal article" date="2014" name="Int. J. Syst. Evol. Microbiol.">
        <title>Complete genome sequence of Corynebacterium casei LMG S-19264T (=DSM 44701T), isolated from a smear-ripened cheese.</title>
        <authorList>
            <consortium name="US DOE Joint Genome Institute (JGI-PGF)"/>
            <person name="Walter F."/>
            <person name="Albersmeier A."/>
            <person name="Kalinowski J."/>
            <person name="Ruckert C."/>
        </authorList>
    </citation>
    <scope>NUCLEOTIDE SEQUENCE</scope>
    <source>
        <strain evidence="2">CGMCC 1.15958</strain>
    </source>
</reference>
<evidence type="ECO:0000259" key="1">
    <source>
        <dbReference type="Pfam" id="PF12728"/>
    </source>
</evidence>
<dbReference type="SUPFAM" id="SSF46955">
    <property type="entry name" value="Putative DNA-binding domain"/>
    <property type="match status" value="1"/>
</dbReference>
<dbReference type="Pfam" id="PF12728">
    <property type="entry name" value="HTH_17"/>
    <property type="match status" value="1"/>
</dbReference>
<organism evidence="2 3">
    <name type="scientific">Emticicia aquatilis</name>
    <dbReference type="NCBI Taxonomy" id="1537369"/>
    <lineage>
        <taxon>Bacteria</taxon>
        <taxon>Pseudomonadati</taxon>
        <taxon>Bacteroidota</taxon>
        <taxon>Cytophagia</taxon>
        <taxon>Cytophagales</taxon>
        <taxon>Leadbetterellaceae</taxon>
        <taxon>Emticicia</taxon>
    </lineage>
</organism>
<dbReference type="InterPro" id="IPR041657">
    <property type="entry name" value="HTH_17"/>
</dbReference>
<protein>
    <recommendedName>
        <fullName evidence="1">Helix-turn-helix domain-containing protein</fullName>
    </recommendedName>
</protein>
<accession>A0A916YTA2</accession>
<dbReference type="EMBL" id="BMKK01000005">
    <property type="protein sequence ID" value="GGD60724.1"/>
    <property type="molecule type" value="Genomic_DNA"/>
</dbReference>
<evidence type="ECO:0000313" key="2">
    <source>
        <dbReference type="EMBL" id="GGD60724.1"/>
    </source>
</evidence>
<keyword evidence="3" id="KW-1185">Reference proteome</keyword>
<evidence type="ECO:0000313" key="3">
    <source>
        <dbReference type="Proteomes" id="UP000609064"/>
    </source>
</evidence>
<sequence length="112" mass="12915">MIANQIIVTTPNELYSLIEKAVNTAVLHFSIPQRVDDTFQNEFLTIQEASTMLNLAVPTIYSMVNKRSIPFNKIDGQKKLYFSKNELNEWLKNGRKLTKTELTNKLKLKRNG</sequence>
<dbReference type="AlphaFoldDB" id="A0A916YTA2"/>
<gene>
    <name evidence="2" type="ORF">GCM10011514_25850</name>
</gene>
<feature type="domain" description="Helix-turn-helix" evidence="1">
    <location>
        <begin position="43"/>
        <end position="94"/>
    </location>
</feature>
<dbReference type="InterPro" id="IPR010093">
    <property type="entry name" value="SinI_DNA-bd"/>
</dbReference>
<dbReference type="GO" id="GO:0003677">
    <property type="term" value="F:DNA binding"/>
    <property type="evidence" value="ECO:0007669"/>
    <property type="project" value="InterPro"/>
</dbReference>